<evidence type="ECO:0000313" key="3">
    <source>
        <dbReference type="EMBL" id="MFC6037974.1"/>
    </source>
</evidence>
<evidence type="ECO:0000256" key="1">
    <source>
        <dbReference type="ARBA" id="ARBA00022839"/>
    </source>
</evidence>
<dbReference type="InterPro" id="IPR036397">
    <property type="entry name" value="RNaseH_sf"/>
</dbReference>
<keyword evidence="4" id="KW-1185">Reference proteome</keyword>
<comment type="caution">
    <text evidence="3">The sequence shown here is derived from an EMBL/GenBank/DDBJ whole genome shotgun (WGS) entry which is preliminary data.</text>
</comment>
<dbReference type="RefSeq" id="WP_377731971.1">
    <property type="nucleotide sequence ID" value="NZ_JBHSRI010000002.1"/>
</dbReference>
<dbReference type="Pfam" id="PF00929">
    <property type="entry name" value="RNase_T"/>
    <property type="match status" value="1"/>
</dbReference>
<accession>A0ABW1L186</accession>
<evidence type="ECO:0000313" key="4">
    <source>
        <dbReference type="Proteomes" id="UP001596170"/>
    </source>
</evidence>
<reference evidence="4" key="1">
    <citation type="journal article" date="2019" name="Int. J. Syst. Evol. Microbiol.">
        <title>The Global Catalogue of Microorganisms (GCM) 10K type strain sequencing project: providing services to taxonomists for standard genome sequencing and annotation.</title>
        <authorList>
            <consortium name="The Broad Institute Genomics Platform"/>
            <consortium name="The Broad Institute Genome Sequencing Center for Infectious Disease"/>
            <person name="Wu L."/>
            <person name="Ma J."/>
        </authorList>
    </citation>
    <scope>NUCLEOTIDE SEQUENCE [LARGE SCALE GENOMIC DNA]</scope>
    <source>
        <strain evidence="4">CCUG 54527</strain>
    </source>
</reference>
<proteinExistence type="predicted"/>
<keyword evidence="1" id="KW-0378">Hydrolase</keyword>
<dbReference type="Gene3D" id="3.30.420.10">
    <property type="entry name" value="Ribonuclease H-like superfamily/Ribonuclease H"/>
    <property type="match status" value="1"/>
</dbReference>
<keyword evidence="1" id="KW-0540">Nuclease</keyword>
<dbReference type="InterPro" id="IPR013520">
    <property type="entry name" value="Ribonucl_H"/>
</dbReference>
<name>A0ABW1L186_9BACL</name>
<sequence length="204" mass="23223">MDDRRIDAGELLRQKSRQQYWASSRRTPTPKKYNPSVKKVSDYVVLDFETTGLRPGADQIIQVGAVKYHNHEQVDIMNQLVNPLRSISTRITSLTGITNEAVKNEPKIERVMKELIEFIGDLPIVAHNASFDMGFLYALEDKVELPAYTVIDTLKLSRKIINNTPNHKLTTLAHYLQIEHNAHDALGDCLATAKIYQYCFSHSI</sequence>
<dbReference type="Proteomes" id="UP001596170">
    <property type="component" value="Unassembled WGS sequence"/>
</dbReference>
<dbReference type="CDD" id="cd06127">
    <property type="entry name" value="DEDDh"/>
    <property type="match status" value="1"/>
</dbReference>
<keyword evidence="1" id="KW-0269">Exonuclease</keyword>
<evidence type="ECO:0000259" key="2">
    <source>
        <dbReference type="SMART" id="SM00479"/>
    </source>
</evidence>
<dbReference type="NCBIfam" id="TIGR00573">
    <property type="entry name" value="dnaq"/>
    <property type="match status" value="1"/>
</dbReference>
<dbReference type="PANTHER" id="PTHR30231:SF41">
    <property type="entry name" value="DNA POLYMERASE III SUBUNIT EPSILON"/>
    <property type="match status" value="1"/>
</dbReference>
<feature type="domain" description="Exonuclease" evidence="2">
    <location>
        <begin position="42"/>
        <end position="203"/>
    </location>
</feature>
<dbReference type="PANTHER" id="PTHR30231">
    <property type="entry name" value="DNA POLYMERASE III SUBUNIT EPSILON"/>
    <property type="match status" value="1"/>
</dbReference>
<dbReference type="InterPro" id="IPR012337">
    <property type="entry name" value="RNaseH-like_sf"/>
</dbReference>
<dbReference type="InterPro" id="IPR006054">
    <property type="entry name" value="DnaQ"/>
</dbReference>
<dbReference type="SMART" id="SM00479">
    <property type="entry name" value="EXOIII"/>
    <property type="match status" value="1"/>
</dbReference>
<protein>
    <submittedName>
        <fullName evidence="3">PolC-type DNA polymerase III</fullName>
    </submittedName>
</protein>
<organism evidence="3 4">
    <name type="scientific">Paenisporosarcina macmurdoensis</name>
    <dbReference type="NCBI Taxonomy" id="212659"/>
    <lineage>
        <taxon>Bacteria</taxon>
        <taxon>Bacillati</taxon>
        <taxon>Bacillota</taxon>
        <taxon>Bacilli</taxon>
        <taxon>Bacillales</taxon>
        <taxon>Caryophanaceae</taxon>
        <taxon>Paenisporosarcina</taxon>
    </lineage>
</organism>
<gene>
    <name evidence="3" type="ORF">ACFPYN_00775</name>
</gene>
<dbReference type="SUPFAM" id="SSF53098">
    <property type="entry name" value="Ribonuclease H-like"/>
    <property type="match status" value="1"/>
</dbReference>
<dbReference type="EMBL" id="JBHSRI010000002">
    <property type="protein sequence ID" value="MFC6037974.1"/>
    <property type="molecule type" value="Genomic_DNA"/>
</dbReference>